<reference evidence="1" key="1">
    <citation type="submission" date="2023-05" db="EMBL/GenBank/DDBJ databases">
        <title>Nepenthes gracilis genome sequencing.</title>
        <authorList>
            <person name="Fukushima K."/>
        </authorList>
    </citation>
    <scope>NUCLEOTIDE SEQUENCE</scope>
    <source>
        <strain evidence="1">SING2019-196</strain>
    </source>
</reference>
<gene>
    <name evidence="1" type="ORF">Nepgr_007814</name>
</gene>
<accession>A0AAD3S7T4</accession>
<dbReference type="Proteomes" id="UP001279734">
    <property type="component" value="Unassembled WGS sequence"/>
</dbReference>
<protein>
    <submittedName>
        <fullName evidence="1">Uncharacterized protein</fullName>
    </submittedName>
</protein>
<sequence length="175" mass="18696">MLPGSVSELVNSAQHPSLPASTPQVLYSNQFETLALIEARESELIHDVDDFAGISLKYAVQVGSRISIAPNPLDDKKAVVISLDVIQTPLFFLHKADLHTSQSLAKSYEISTQSVLASSHCWLMPSCSRSAYLDVHSSLSPVETPNSGVGGVGYGRCTVLLSLGIPVCWLAVSDS</sequence>
<dbReference type="AlphaFoldDB" id="A0AAD3S7T4"/>
<evidence type="ECO:0000313" key="1">
    <source>
        <dbReference type="EMBL" id="GMH05974.1"/>
    </source>
</evidence>
<comment type="caution">
    <text evidence="1">The sequence shown here is derived from an EMBL/GenBank/DDBJ whole genome shotgun (WGS) entry which is preliminary data.</text>
</comment>
<proteinExistence type="predicted"/>
<dbReference type="EMBL" id="BSYO01000006">
    <property type="protein sequence ID" value="GMH05974.1"/>
    <property type="molecule type" value="Genomic_DNA"/>
</dbReference>
<name>A0AAD3S7T4_NEPGR</name>
<organism evidence="1 2">
    <name type="scientific">Nepenthes gracilis</name>
    <name type="common">Slender pitcher plant</name>
    <dbReference type="NCBI Taxonomy" id="150966"/>
    <lineage>
        <taxon>Eukaryota</taxon>
        <taxon>Viridiplantae</taxon>
        <taxon>Streptophyta</taxon>
        <taxon>Embryophyta</taxon>
        <taxon>Tracheophyta</taxon>
        <taxon>Spermatophyta</taxon>
        <taxon>Magnoliopsida</taxon>
        <taxon>eudicotyledons</taxon>
        <taxon>Gunneridae</taxon>
        <taxon>Pentapetalae</taxon>
        <taxon>Caryophyllales</taxon>
        <taxon>Nepenthaceae</taxon>
        <taxon>Nepenthes</taxon>
    </lineage>
</organism>
<evidence type="ECO:0000313" key="2">
    <source>
        <dbReference type="Proteomes" id="UP001279734"/>
    </source>
</evidence>
<keyword evidence="2" id="KW-1185">Reference proteome</keyword>